<name>A0A8H4JCB4_9HYPO</name>
<accession>A0A8H4JCB4</accession>
<dbReference type="Proteomes" id="UP000536711">
    <property type="component" value="Unassembled WGS sequence"/>
</dbReference>
<protein>
    <submittedName>
        <fullName evidence="1">Gamma-glutamyltranspeptidase periplasmic</fullName>
    </submittedName>
</protein>
<evidence type="ECO:0000313" key="2">
    <source>
        <dbReference type="Proteomes" id="UP000536711"/>
    </source>
</evidence>
<keyword evidence="2" id="KW-1185">Reference proteome</keyword>
<dbReference type="EMBL" id="JAADJF010000457">
    <property type="protein sequence ID" value="KAF4417024.1"/>
    <property type="molecule type" value="Genomic_DNA"/>
</dbReference>
<proteinExistence type="predicted"/>
<comment type="caution">
    <text evidence="1">The sequence shown here is derived from an EMBL/GenBank/DDBJ whole genome shotgun (WGS) entry which is preliminary data.</text>
</comment>
<reference evidence="1 2" key="1">
    <citation type="submission" date="2020-01" db="EMBL/GenBank/DDBJ databases">
        <title>Identification and distribution of gene clusters putatively required for synthesis of sphingolipid metabolism inhibitors in phylogenetically diverse species of the filamentous fungus Fusarium.</title>
        <authorList>
            <person name="Kim H.-S."/>
            <person name="Busman M."/>
            <person name="Brown D.W."/>
            <person name="Divon H."/>
            <person name="Uhlig S."/>
            <person name="Proctor R.H."/>
        </authorList>
    </citation>
    <scope>NUCLEOTIDE SEQUENCE [LARGE SCALE GENOMIC DNA]</scope>
    <source>
        <strain evidence="1 2">NRRL 13308</strain>
    </source>
</reference>
<gene>
    <name evidence="1" type="ORF">FACUT_12502</name>
</gene>
<evidence type="ECO:0000313" key="1">
    <source>
        <dbReference type="EMBL" id="KAF4417024.1"/>
    </source>
</evidence>
<organism evidence="1 2">
    <name type="scientific">Fusarium acutatum</name>
    <dbReference type="NCBI Taxonomy" id="78861"/>
    <lineage>
        <taxon>Eukaryota</taxon>
        <taxon>Fungi</taxon>
        <taxon>Dikarya</taxon>
        <taxon>Ascomycota</taxon>
        <taxon>Pezizomycotina</taxon>
        <taxon>Sordariomycetes</taxon>
        <taxon>Hypocreomycetidae</taxon>
        <taxon>Hypocreales</taxon>
        <taxon>Nectriaceae</taxon>
        <taxon>Fusarium</taxon>
        <taxon>Fusarium fujikuroi species complex</taxon>
    </lineage>
</organism>
<sequence length="163" mass="16819">MLGNPISSAEAASEAGSLGKVATCATVVKIVMSGSTAIAIGIISAIVFSDTVQTKFQAANINSLSVANPRGLEAIADVIFVLPRMVVTGWHFYELSKNPAGDTLTAAILSEVLNLTLYVSTISYTLAVNDEDPSCQLIAVTTKAACDDLYSGLQAAESIAGFS</sequence>
<dbReference type="OrthoDB" id="3235083at2759"/>
<dbReference type="AlphaFoldDB" id="A0A8H4JCB4"/>